<evidence type="ECO:0000313" key="2">
    <source>
        <dbReference type="EMBL" id="KAB7790450.1"/>
    </source>
</evidence>
<protein>
    <submittedName>
        <fullName evidence="2">Alpha/beta hydrolase</fullName>
    </submittedName>
</protein>
<comment type="caution">
    <text evidence="2">The sequence shown here is derived from an EMBL/GenBank/DDBJ whole genome shotgun (WGS) entry which is preliminary data.</text>
</comment>
<accession>A0A6I1GFL7</accession>
<keyword evidence="3" id="KW-1185">Reference proteome</keyword>
<feature type="domain" description="AB hydrolase-1" evidence="1">
    <location>
        <begin position="18"/>
        <end position="272"/>
    </location>
</feature>
<dbReference type="Pfam" id="PF12697">
    <property type="entry name" value="Abhydrolase_6"/>
    <property type="match status" value="1"/>
</dbReference>
<dbReference type="RefSeq" id="WP_193312341.1">
    <property type="nucleotide sequence ID" value="NZ_JBHSKZ010000008.1"/>
</dbReference>
<keyword evidence="2" id="KW-0378">Hydrolase</keyword>
<reference evidence="2 3" key="1">
    <citation type="submission" date="2019-09" db="EMBL/GenBank/DDBJ databases">
        <title>Characterization of the phylogenetic diversity of two novel species belonging to the genus Bifidobacterium: Bifidobacterium cebidarum sp. nov. and Bifidobacterium leontopitheci sp. nov.</title>
        <authorList>
            <person name="Lugli G.A."/>
            <person name="Duranti S."/>
            <person name="Milani C."/>
            <person name="Turroni F."/>
            <person name="Ventura M."/>
        </authorList>
    </citation>
    <scope>NUCLEOTIDE SEQUENCE [LARGE SCALE GENOMIC DNA]</scope>
    <source>
        <strain evidence="2 3">LMG 31471</strain>
    </source>
</reference>
<dbReference type="InterPro" id="IPR050266">
    <property type="entry name" value="AB_hydrolase_sf"/>
</dbReference>
<organism evidence="2 3">
    <name type="scientific">Bifidobacterium leontopitheci</name>
    <dbReference type="NCBI Taxonomy" id="2650774"/>
    <lineage>
        <taxon>Bacteria</taxon>
        <taxon>Bacillati</taxon>
        <taxon>Actinomycetota</taxon>
        <taxon>Actinomycetes</taxon>
        <taxon>Bifidobacteriales</taxon>
        <taxon>Bifidobacteriaceae</taxon>
        <taxon>Bifidobacterium</taxon>
    </lineage>
</organism>
<evidence type="ECO:0000313" key="3">
    <source>
        <dbReference type="Proteomes" id="UP000441772"/>
    </source>
</evidence>
<dbReference type="SUPFAM" id="SSF53474">
    <property type="entry name" value="alpha/beta-Hydrolases"/>
    <property type="match status" value="1"/>
</dbReference>
<proteinExistence type="predicted"/>
<name>A0A6I1GFL7_9BIFI</name>
<dbReference type="AlphaFoldDB" id="A0A6I1GFL7"/>
<dbReference type="PANTHER" id="PTHR43798">
    <property type="entry name" value="MONOACYLGLYCEROL LIPASE"/>
    <property type="match status" value="1"/>
</dbReference>
<gene>
    <name evidence="2" type="ORF">F7D09_1046</name>
</gene>
<dbReference type="EMBL" id="WBVT01000012">
    <property type="protein sequence ID" value="KAB7790450.1"/>
    <property type="molecule type" value="Genomic_DNA"/>
</dbReference>
<dbReference type="Gene3D" id="3.40.50.1820">
    <property type="entry name" value="alpha/beta hydrolase"/>
    <property type="match status" value="1"/>
</dbReference>
<dbReference type="GO" id="GO:0016787">
    <property type="term" value="F:hydrolase activity"/>
    <property type="evidence" value="ECO:0007669"/>
    <property type="project" value="UniProtKB-KW"/>
</dbReference>
<evidence type="ECO:0000259" key="1">
    <source>
        <dbReference type="Pfam" id="PF12697"/>
    </source>
</evidence>
<dbReference type="InterPro" id="IPR029058">
    <property type="entry name" value="AB_hydrolase_fold"/>
</dbReference>
<dbReference type="InterPro" id="IPR000073">
    <property type="entry name" value="AB_hydrolase_1"/>
</dbReference>
<dbReference type="Proteomes" id="UP000441772">
    <property type="component" value="Unassembled WGS sequence"/>
</dbReference>
<sequence>MAITLNNTVYSNGEGVPLVMVHAFPVDHHMWDECAAKVNDVAAERGLAPVTVWAPDMPGAGIGPVPSAADSGEVAADGAYEQALDLMTDAYADLVRAAGYERAVWAGLSMGGYVVLDMQRRHPEMIAGLALCDTKADADSPAARAGRLECARACESGETVDPVMHFADASEHDSSFKKSQAGHDLFTRWIREQTPQGVAWRQRMAAGRPDLNDQLPLVTASTAVICGENDPFSQPAAMRSLADAMTGTNPSFTVLPDCGHFSAVEYPRKVAELLVDLVERVR</sequence>